<dbReference type="EMBL" id="UYJE01004127">
    <property type="protein sequence ID" value="VDI25180.1"/>
    <property type="molecule type" value="Genomic_DNA"/>
</dbReference>
<evidence type="ECO:0000313" key="1">
    <source>
        <dbReference type="EMBL" id="VDI25180.1"/>
    </source>
</evidence>
<keyword evidence="2" id="KW-1185">Reference proteome</keyword>
<name>A0A8B6DWN6_MYTGA</name>
<dbReference type="InterPro" id="IPR052560">
    <property type="entry name" value="RdDP_mobile_element"/>
</dbReference>
<comment type="caution">
    <text evidence="1">The sequence shown here is derived from an EMBL/GenBank/DDBJ whole genome shotgun (WGS) entry which is preliminary data.</text>
</comment>
<reference evidence="1" key="1">
    <citation type="submission" date="2018-11" db="EMBL/GenBank/DDBJ databases">
        <authorList>
            <person name="Alioto T."/>
            <person name="Alioto T."/>
        </authorList>
    </citation>
    <scope>NUCLEOTIDE SEQUENCE</scope>
</reference>
<evidence type="ECO:0008006" key="3">
    <source>
        <dbReference type="Google" id="ProtNLM"/>
    </source>
</evidence>
<sequence length="88" mass="9967">MPILKKGQNKSKAPSYRAISLTSSCCKLFERIINKHMHMYLESKNIIGHEQAGFRQYKSTSNQTTYLSQVVEDAFQSKKVTLAVGVDL</sequence>
<gene>
    <name evidence="1" type="ORF">MGAL_10B002404</name>
</gene>
<organism evidence="1 2">
    <name type="scientific">Mytilus galloprovincialis</name>
    <name type="common">Mediterranean mussel</name>
    <dbReference type="NCBI Taxonomy" id="29158"/>
    <lineage>
        <taxon>Eukaryota</taxon>
        <taxon>Metazoa</taxon>
        <taxon>Spiralia</taxon>
        <taxon>Lophotrochozoa</taxon>
        <taxon>Mollusca</taxon>
        <taxon>Bivalvia</taxon>
        <taxon>Autobranchia</taxon>
        <taxon>Pteriomorphia</taxon>
        <taxon>Mytilida</taxon>
        <taxon>Mytiloidea</taxon>
        <taxon>Mytilidae</taxon>
        <taxon>Mytilinae</taxon>
        <taxon>Mytilus</taxon>
    </lineage>
</organism>
<proteinExistence type="predicted"/>
<accession>A0A8B6DWN6</accession>
<dbReference type="Proteomes" id="UP000596742">
    <property type="component" value="Unassembled WGS sequence"/>
</dbReference>
<dbReference type="OrthoDB" id="6142548at2759"/>
<dbReference type="AlphaFoldDB" id="A0A8B6DWN6"/>
<dbReference type="PANTHER" id="PTHR36688">
    <property type="entry name" value="ENDO/EXONUCLEASE/PHOSPHATASE DOMAIN-CONTAINING PROTEIN"/>
    <property type="match status" value="1"/>
</dbReference>
<evidence type="ECO:0000313" key="2">
    <source>
        <dbReference type="Proteomes" id="UP000596742"/>
    </source>
</evidence>
<protein>
    <recommendedName>
        <fullName evidence="3">Reverse transcriptase domain-containing protein</fullName>
    </recommendedName>
</protein>
<dbReference type="PANTHER" id="PTHR36688:SF1">
    <property type="entry name" value="ENDONUCLEASE_EXONUCLEASE_PHOSPHATASE DOMAIN-CONTAINING PROTEIN"/>
    <property type="match status" value="1"/>
</dbReference>